<dbReference type="InterPro" id="IPR036640">
    <property type="entry name" value="ABC1_TM_sf"/>
</dbReference>
<feature type="transmembrane region" description="Helical" evidence="9">
    <location>
        <begin position="1403"/>
        <end position="1429"/>
    </location>
</feature>
<feature type="domain" description="ABC transporter" evidence="10">
    <location>
        <begin position="940"/>
        <end position="1174"/>
    </location>
</feature>
<evidence type="ECO:0008006" key="14">
    <source>
        <dbReference type="Google" id="ProtNLM"/>
    </source>
</evidence>
<evidence type="ECO:0000256" key="6">
    <source>
        <dbReference type="ARBA" id="ARBA00022989"/>
    </source>
</evidence>
<dbReference type="STRING" id="1037660.A0A066VQP2"/>
<dbReference type="GeneID" id="25261717"/>
<feature type="transmembrane region" description="Helical" evidence="9">
    <location>
        <begin position="69"/>
        <end position="90"/>
    </location>
</feature>
<dbReference type="InParanoid" id="A0A066VQP2"/>
<accession>A0A066VQP2</accession>
<dbReference type="InterPro" id="IPR003439">
    <property type="entry name" value="ABC_transporter-like_ATP-bd"/>
</dbReference>
<dbReference type="Pfam" id="PF00664">
    <property type="entry name" value="ABC_membrane"/>
    <property type="match status" value="2"/>
</dbReference>
<keyword evidence="7 9" id="KW-0472">Membrane</keyword>
<dbReference type="OMA" id="MGYAKPL"/>
<keyword evidence="4" id="KW-0547">Nucleotide-binding</keyword>
<keyword evidence="6 9" id="KW-1133">Transmembrane helix</keyword>
<dbReference type="InterPro" id="IPR050173">
    <property type="entry name" value="ABC_transporter_C-like"/>
</dbReference>
<evidence type="ECO:0000256" key="8">
    <source>
        <dbReference type="SAM" id="MobiDB-lite"/>
    </source>
</evidence>
<evidence type="ECO:0000256" key="4">
    <source>
        <dbReference type="ARBA" id="ARBA00022741"/>
    </source>
</evidence>
<dbReference type="Pfam" id="PF00005">
    <property type="entry name" value="ABC_tran"/>
    <property type="match status" value="2"/>
</dbReference>
<feature type="compositionally biased region" description="Polar residues" evidence="8">
    <location>
        <begin position="926"/>
        <end position="937"/>
    </location>
</feature>
<evidence type="ECO:0000313" key="12">
    <source>
        <dbReference type="EMBL" id="KDN42598.1"/>
    </source>
</evidence>
<evidence type="ECO:0000256" key="3">
    <source>
        <dbReference type="ARBA" id="ARBA00022692"/>
    </source>
</evidence>
<evidence type="ECO:0000256" key="2">
    <source>
        <dbReference type="ARBA" id="ARBA00022448"/>
    </source>
</evidence>
<evidence type="ECO:0000259" key="11">
    <source>
        <dbReference type="PROSITE" id="PS50929"/>
    </source>
</evidence>
<feature type="region of interest" description="Disordered" evidence="8">
    <location>
        <begin position="122"/>
        <end position="141"/>
    </location>
</feature>
<evidence type="ECO:0000256" key="9">
    <source>
        <dbReference type="SAM" id="Phobius"/>
    </source>
</evidence>
<reference evidence="12 13" key="1">
    <citation type="submission" date="2014-05" db="EMBL/GenBank/DDBJ databases">
        <title>Draft genome sequence of a rare smut relative, Tilletiaria anomala UBC 951.</title>
        <authorList>
            <consortium name="DOE Joint Genome Institute"/>
            <person name="Toome M."/>
            <person name="Kuo A."/>
            <person name="Henrissat B."/>
            <person name="Lipzen A."/>
            <person name="Tritt A."/>
            <person name="Yoshinaga Y."/>
            <person name="Zane M."/>
            <person name="Barry K."/>
            <person name="Grigoriev I.V."/>
            <person name="Spatafora J.W."/>
            <person name="Aimea M.C."/>
        </authorList>
    </citation>
    <scope>NUCLEOTIDE SEQUENCE [LARGE SCALE GENOMIC DNA]</scope>
    <source>
        <strain evidence="12 13">UBC 951</strain>
    </source>
</reference>
<dbReference type="OrthoDB" id="6500128at2759"/>
<feature type="transmembrane region" description="Helical" evidence="9">
    <location>
        <begin position="253"/>
        <end position="273"/>
    </location>
</feature>
<dbReference type="HOGENOM" id="CLU_000604_27_6_1"/>
<feature type="transmembrane region" description="Helical" evidence="9">
    <location>
        <begin position="669"/>
        <end position="693"/>
    </location>
</feature>
<proteinExistence type="predicted"/>
<dbReference type="PROSITE" id="PS50893">
    <property type="entry name" value="ABC_TRANSPORTER_2"/>
    <property type="match status" value="2"/>
</dbReference>
<feature type="transmembrane region" description="Helical" evidence="9">
    <location>
        <begin position="1318"/>
        <end position="1344"/>
    </location>
</feature>
<feature type="domain" description="ABC transmembrane type-1" evidence="11">
    <location>
        <begin position="487"/>
        <end position="842"/>
    </location>
</feature>
<comment type="caution">
    <text evidence="12">The sequence shown here is derived from an EMBL/GenBank/DDBJ whole genome shotgun (WGS) entry which is preliminary data.</text>
</comment>
<gene>
    <name evidence="12" type="ORF">K437DRAFT_158415</name>
</gene>
<evidence type="ECO:0000313" key="13">
    <source>
        <dbReference type="Proteomes" id="UP000027361"/>
    </source>
</evidence>
<dbReference type="SMART" id="SM00382">
    <property type="entry name" value="AAA"/>
    <property type="match status" value="2"/>
</dbReference>
<sequence length="1905" mass="208395">MSTTVNYLEQLLLLDQFYRSQDGASLRGFSQGNGSVLTPASSTMAHSSSVGYGGLVADLAPAADFTFELTLLALVRAVFPAILVLLYLLASTGLPQHALSILTPRSWRGLLDEFVTDEDVRRMQEEERKEREGQEKMGAKVQRGTEELALAPAPAPKAATTAGVEGEAEANESTHLLYRGNGGWVNPANPLAPTDCPWPAPKITLGLTLVSLLHICAHLALLCYQLTFHPSSSSHAHVSPSDRILTPADMREILSTQSLILLSWSYVLIRTLFAPQRTPPRDTFALLVVFLLGAILQLHYTLASAFASVWRHQAGTYGFVNASRAVGGAAGESVRGVAGNLVLECVSLASLLWALWLVGTMPIAVFPSSNDFSSLSPEQKLVLSDPMYTLYAPERIDVDASKLSSPEDTCTLFHWLTFRWVASLLRATRKGKLDETDVWQLSRFVKSRVLIRKWNEYRVGSGSGSNKEKASGNLALKIFRTNSKDMIIDFSLTIVSSTLGYAKPFFLKRILEAIEAERGGTKVHAAAGDYMQALSAHKVYAALVKGGPEHTSKETAYLFALLAFLAVVLESQTDLYHLYAGRRAATRVRSELMASIYEKGMKGKSVSGLVEKDEKKANTVPKAGAKKPVAGSVAENNAAGAAVDKDEQDQNGQGVGRVVSLMAVDATRIANFVAMLTMLYGAPTELIIALAFLYNILGWSAFAGLVALLVATPLQSICTRIGVRLSKRLSNIRDSRMTALNEYISNLKMIKLVAWEGNFVRRILEVRHKELNLLFQRQVINSCMSFLWTIAPSSVSVLAFASYTLIEGKPLTISVAFTALNLYVNLAGPLNVIPLIINEAVTVYVCCDRVEKFLDGEEIEDRISTLHKPVDKAIKPLTENVSCKNATFRWSLIAPAADKEKRTNNSFVTRLQGLTRRIKLWGRSSGAPSMSATTASDGATGEADEEEHPRKPFELANVTMSCEPGLTLVFGPTGSGKSSLLNALLGEMDLIAGNLHLPKLPGHYDPSTGLNGGIAYCAQQPWLQQRSIRENILFGSPFEKERYEQVLEICALNPDLAIFEEGDLQEVGEGGISLSGGQKARLALARCVYSRARTCLLDDVLSAVDSHTAELLVNSCLQGPLMKNRCVVLATHHVELVLPIATCVIKINKGAITASGSPQELRAAGELEDLPTLFNDEDDTEGSAVKLEGAKSQDASVKLKIGAEDAKATRKLVEKEERATGSVKWSIYSMYLKACGYHLLGLAVFCIILAKVINTSAQLWLSYWAQSNYKERSAPGTLITKVYQSSYSPFVVKAYSQLYDATSKSWLPPAAQNPAPYILVYGGIQLSEAVVLMMMVIITYAATLRASRLLFARMLDSVSKATSRWIDKTPSGRILNRFARDVEVLDSTLLTNVRTVVQYSINLLGSILILAVSLPAFIVPAALLSYLYITCAIGYVRASRDLRRIESVTRSPIFQGYGEALKGIVTIRAFTAETRLIQALYQDLDTTTSCLWFWWMCNRWLLLRLDCLGGLNVLFSTLLSLSGAISPGVAAIAITQSNSFSMSMYWLSRQWSTLEQDLNSVERVNEYLPPGIPQEAPAIIEENRPPAAWPTTKAGVRFQNVVLRYDSTLEPVLRGVSFEIKAGEKIGLVGRTGSGKSTLATALLRFAELSEGKIFIDNIDISTIGVNDLRSRLSLIPQDPILFNGTIRENLDPFRSATDEQCLEVLARVNLTSSPSASRTHSRGPSRPASTRNVSTSSSDAANTIKVNTNTEASMLLTASHHETIEHIPKASLTLDSKVSEGGGNLSQGQRQLLAMARAMLRDSRIVIADEATASIDFQTDQQIQRAIREHFTDHIMLVIAHRLTTIASFDRVLVLDNGKVVEFDSPKNLLENSEGHFYKMCKHSGDFDTLQRMANEPHPKINVE</sequence>
<evidence type="ECO:0000256" key="1">
    <source>
        <dbReference type="ARBA" id="ARBA00004370"/>
    </source>
</evidence>
<dbReference type="InterPro" id="IPR017871">
    <property type="entry name" value="ABC_transporter-like_CS"/>
</dbReference>
<comment type="subcellular location">
    <subcellularLocation>
        <location evidence="1">Membrane</location>
    </subcellularLocation>
</comment>
<feature type="region of interest" description="Disordered" evidence="8">
    <location>
        <begin position="1714"/>
        <end position="1745"/>
    </location>
</feature>
<protein>
    <recommendedName>
        <fullName evidence="14">P-loop containing nucleoside triphosphate hydrolase protein</fullName>
    </recommendedName>
</protein>
<dbReference type="GO" id="GO:0016887">
    <property type="term" value="F:ATP hydrolysis activity"/>
    <property type="evidence" value="ECO:0007669"/>
    <property type="project" value="InterPro"/>
</dbReference>
<dbReference type="RefSeq" id="XP_013242098.1">
    <property type="nucleotide sequence ID" value="XM_013386644.1"/>
</dbReference>
<feature type="transmembrane region" description="Helical" evidence="9">
    <location>
        <begin position="285"/>
        <end position="310"/>
    </location>
</feature>
<feature type="transmembrane region" description="Helical" evidence="9">
    <location>
        <begin position="699"/>
        <end position="723"/>
    </location>
</feature>
<dbReference type="GO" id="GO:0005524">
    <property type="term" value="F:ATP binding"/>
    <property type="evidence" value="ECO:0007669"/>
    <property type="project" value="UniProtKB-KW"/>
</dbReference>
<evidence type="ECO:0000259" key="10">
    <source>
        <dbReference type="PROSITE" id="PS50893"/>
    </source>
</evidence>
<dbReference type="PROSITE" id="PS00211">
    <property type="entry name" value="ABC_TRANSPORTER_1"/>
    <property type="match status" value="2"/>
</dbReference>
<keyword evidence="5" id="KW-0067">ATP-binding</keyword>
<dbReference type="InterPro" id="IPR003593">
    <property type="entry name" value="AAA+_ATPase"/>
</dbReference>
<dbReference type="GO" id="GO:0016020">
    <property type="term" value="C:membrane"/>
    <property type="evidence" value="ECO:0007669"/>
    <property type="project" value="UniProtKB-SubCell"/>
</dbReference>
<dbReference type="CDD" id="cd03250">
    <property type="entry name" value="ABCC_MRP_domain1"/>
    <property type="match status" value="1"/>
</dbReference>
<dbReference type="InterPro" id="IPR027417">
    <property type="entry name" value="P-loop_NTPase"/>
</dbReference>
<evidence type="ECO:0000256" key="5">
    <source>
        <dbReference type="ARBA" id="ARBA00022840"/>
    </source>
</evidence>
<feature type="domain" description="ABC transporter" evidence="10">
    <location>
        <begin position="1596"/>
        <end position="1883"/>
    </location>
</feature>
<dbReference type="Gene3D" id="1.20.1560.10">
    <property type="entry name" value="ABC transporter type 1, transmembrane domain"/>
    <property type="match status" value="2"/>
</dbReference>
<dbReference type="SUPFAM" id="SSF90123">
    <property type="entry name" value="ABC transporter transmembrane region"/>
    <property type="match status" value="2"/>
</dbReference>
<feature type="transmembrane region" description="Helical" evidence="9">
    <location>
        <begin position="786"/>
        <end position="806"/>
    </location>
</feature>
<dbReference type="PANTHER" id="PTHR24223:SF415">
    <property type="entry name" value="FI20190P1"/>
    <property type="match status" value="1"/>
</dbReference>
<dbReference type="Proteomes" id="UP000027361">
    <property type="component" value="Unassembled WGS sequence"/>
</dbReference>
<evidence type="ECO:0000256" key="7">
    <source>
        <dbReference type="ARBA" id="ARBA00023136"/>
    </source>
</evidence>
<dbReference type="Gene3D" id="3.40.50.300">
    <property type="entry name" value="P-loop containing nucleotide triphosphate hydrolases"/>
    <property type="match status" value="2"/>
</dbReference>
<feature type="region of interest" description="Disordered" evidence="8">
    <location>
        <begin position="924"/>
        <end position="949"/>
    </location>
</feature>
<dbReference type="InterPro" id="IPR011527">
    <property type="entry name" value="ABC1_TM_dom"/>
</dbReference>
<keyword evidence="2" id="KW-0813">Transport</keyword>
<dbReference type="CDD" id="cd03244">
    <property type="entry name" value="ABCC_MRP_domain2"/>
    <property type="match status" value="1"/>
</dbReference>
<feature type="compositionally biased region" description="Polar residues" evidence="8">
    <location>
        <begin position="1728"/>
        <end position="1745"/>
    </location>
</feature>
<dbReference type="CDD" id="cd18604">
    <property type="entry name" value="ABC_6TM_VMR1_D2_like"/>
    <property type="match status" value="1"/>
</dbReference>
<keyword evidence="13" id="KW-1185">Reference proteome</keyword>
<name>A0A066VQP2_TILAU</name>
<dbReference type="CDD" id="cd18596">
    <property type="entry name" value="ABC_6TM_VMR1_D1_like"/>
    <property type="match status" value="1"/>
</dbReference>
<dbReference type="PROSITE" id="PS50929">
    <property type="entry name" value="ABC_TM1F"/>
    <property type="match status" value="2"/>
</dbReference>
<keyword evidence="3 9" id="KW-0812">Transmembrane</keyword>
<organism evidence="12 13">
    <name type="scientific">Tilletiaria anomala (strain ATCC 24038 / CBS 436.72 / UBC 951)</name>
    <dbReference type="NCBI Taxonomy" id="1037660"/>
    <lineage>
        <taxon>Eukaryota</taxon>
        <taxon>Fungi</taxon>
        <taxon>Dikarya</taxon>
        <taxon>Basidiomycota</taxon>
        <taxon>Ustilaginomycotina</taxon>
        <taxon>Exobasidiomycetes</taxon>
        <taxon>Georgefischeriales</taxon>
        <taxon>Tilletiariaceae</taxon>
        <taxon>Tilletiaria</taxon>
    </lineage>
</organism>
<dbReference type="EMBL" id="JMSN01000068">
    <property type="protein sequence ID" value="KDN42598.1"/>
    <property type="molecule type" value="Genomic_DNA"/>
</dbReference>
<feature type="domain" description="ABC transmembrane type-1" evidence="11">
    <location>
        <begin position="1242"/>
        <end position="1556"/>
    </location>
</feature>
<dbReference type="SUPFAM" id="SSF52540">
    <property type="entry name" value="P-loop containing nucleoside triphosphate hydrolases"/>
    <property type="match status" value="2"/>
</dbReference>
<dbReference type="GO" id="GO:0140359">
    <property type="term" value="F:ABC-type transporter activity"/>
    <property type="evidence" value="ECO:0007669"/>
    <property type="project" value="InterPro"/>
</dbReference>
<feature type="transmembrane region" description="Helical" evidence="9">
    <location>
        <begin position="1234"/>
        <end position="1253"/>
    </location>
</feature>
<dbReference type="PANTHER" id="PTHR24223">
    <property type="entry name" value="ATP-BINDING CASSETTE SUB-FAMILY C"/>
    <property type="match status" value="1"/>
</dbReference>